<feature type="region of interest" description="Disordered" evidence="1">
    <location>
        <begin position="818"/>
        <end position="843"/>
    </location>
</feature>
<sequence>MNTFCENAEIASQAEQASLQHSGCMPWLRPKGNIEFQYNELLFLHYPDLTGNKSHFGSMISLINPIYPSGQRRQGPAPLASFEDLPSDEQISPEADGDDDNTLQDLSPGPEEFDHILSFDSRDVLTQPSPHKLVGPRGVNGNNEGFQISTNGVSVMQSTIAINSDNALLSPTSGPGWSSKTVNDLSIHHTSGEEQSSASGEVTPTGYSSPLVPYGYELSSSRCRDNLTVPSDESGGEKSPSPDSRRKGSWTDIFFRGRSRSRSKSPIGSECSQKSPGFEQETVPVEKAKNKKGFFSFLKVGRKSSTSSGTVNGPSQAQSSSSSTANQANNSASVSTPSQENESISFNERNGKNANNYASNYTSLNESNNKSKENWTNMSTTKSSKSEKCDYAPSQAMVSGENAELGKLRDELTVIQDLNEPKESQQDIINIIEREIEQKMSAFNEDIQLDLPPDLQFDELLISSKANILSTNQQSELESSSNIALDDPTNNNNPLPQPNLTRKLITRTDTIDDECQSLPRSFKTKDLDSSLNRTTETVVATIEHNSSEKGYSSGSDLEESSATLNAESGKKASYLKRQSSETSEIDFEAATLLTHDSIDYEDYDGPTEIILSPDTEDKINHENRASSRRRLDVNTIPIDRPRSATPINIAPLEAFLNTASPSPDPNVEKIRLSLPGDTFTNCTRAKSPRKSNPAIWLEFCEKGLHSPKSFTRRRRSTLDKDISPRDSLPSGGLGIKNQTNDAFTPVTETASQAVSPLTPITPLDFEDQWTPFGDNFNPYAFIKENLEHQVERYKWSMECDKCDCLIGKLGNINSNDPSGCNTPAEGQMTPLSPRELGEPGDEQPLVSPIACSCDCHHNISIIRSNSNQVKQEGLYSISSDISSASSRLIQASSASSSKSSSIGEVEDKVLS</sequence>
<feature type="region of interest" description="Disordered" evidence="1">
    <location>
        <begin position="710"/>
        <end position="740"/>
    </location>
</feature>
<dbReference type="AlphaFoldDB" id="T1KKE9"/>
<reference evidence="2" key="2">
    <citation type="submission" date="2015-06" db="UniProtKB">
        <authorList>
            <consortium name="EnsemblMetazoa"/>
        </authorList>
    </citation>
    <scope>IDENTIFICATION</scope>
</reference>
<feature type="compositionally biased region" description="Polar residues" evidence="1">
    <location>
        <begin position="303"/>
        <end position="314"/>
    </location>
</feature>
<accession>T1KKE9</accession>
<feature type="region of interest" description="Disordered" evidence="1">
    <location>
        <begin position="72"/>
        <end position="114"/>
    </location>
</feature>
<feature type="region of interest" description="Disordered" evidence="1">
    <location>
        <begin position="303"/>
        <end position="390"/>
    </location>
</feature>
<dbReference type="eggNOG" id="ENOG502SF8C">
    <property type="taxonomic scope" value="Eukaryota"/>
</dbReference>
<feature type="compositionally biased region" description="Low complexity" evidence="1">
    <location>
        <begin position="488"/>
        <end position="500"/>
    </location>
</feature>
<reference evidence="3" key="1">
    <citation type="submission" date="2011-08" db="EMBL/GenBank/DDBJ databases">
        <authorList>
            <person name="Rombauts S."/>
        </authorList>
    </citation>
    <scope>NUCLEOTIDE SEQUENCE</scope>
    <source>
        <strain evidence="3">London</strain>
    </source>
</reference>
<feature type="region of interest" description="Disordered" evidence="1">
    <location>
        <begin position="224"/>
        <end position="284"/>
    </location>
</feature>
<dbReference type="HOGENOM" id="CLU_319194_0_0_1"/>
<organism evidence="2 3">
    <name type="scientific">Tetranychus urticae</name>
    <name type="common">Two-spotted spider mite</name>
    <dbReference type="NCBI Taxonomy" id="32264"/>
    <lineage>
        <taxon>Eukaryota</taxon>
        <taxon>Metazoa</taxon>
        <taxon>Ecdysozoa</taxon>
        <taxon>Arthropoda</taxon>
        <taxon>Chelicerata</taxon>
        <taxon>Arachnida</taxon>
        <taxon>Acari</taxon>
        <taxon>Acariformes</taxon>
        <taxon>Trombidiformes</taxon>
        <taxon>Prostigmata</taxon>
        <taxon>Eleutherengona</taxon>
        <taxon>Raphignathae</taxon>
        <taxon>Tetranychoidea</taxon>
        <taxon>Tetranychidae</taxon>
        <taxon>Tetranychus</taxon>
    </lineage>
</organism>
<dbReference type="Proteomes" id="UP000015104">
    <property type="component" value="Unassembled WGS sequence"/>
</dbReference>
<feature type="region of interest" description="Disordered" evidence="1">
    <location>
        <begin position="888"/>
        <end position="911"/>
    </location>
</feature>
<proteinExistence type="predicted"/>
<feature type="compositionally biased region" description="Low complexity" evidence="1">
    <location>
        <begin position="315"/>
        <end position="335"/>
    </location>
</feature>
<feature type="region of interest" description="Disordered" evidence="1">
    <location>
        <begin position="541"/>
        <end position="581"/>
    </location>
</feature>
<dbReference type="EnsemblMetazoa" id="tetur13g03490.1">
    <property type="protein sequence ID" value="tetur13g03490.1"/>
    <property type="gene ID" value="tetur13g03490"/>
</dbReference>
<feature type="region of interest" description="Disordered" evidence="1">
    <location>
        <begin position="479"/>
        <end position="500"/>
    </location>
</feature>
<evidence type="ECO:0000313" key="3">
    <source>
        <dbReference type="Proteomes" id="UP000015104"/>
    </source>
</evidence>
<feature type="compositionally biased region" description="Polar residues" evidence="1">
    <location>
        <begin position="193"/>
        <end position="208"/>
    </location>
</feature>
<protein>
    <submittedName>
        <fullName evidence="2">Uncharacterized protein</fullName>
    </submittedName>
</protein>
<dbReference type="EMBL" id="CAEY01000176">
    <property type="status" value="NOT_ANNOTATED_CDS"/>
    <property type="molecule type" value="Genomic_DNA"/>
</dbReference>
<evidence type="ECO:0000256" key="1">
    <source>
        <dbReference type="SAM" id="MobiDB-lite"/>
    </source>
</evidence>
<evidence type="ECO:0000313" key="2">
    <source>
        <dbReference type="EnsemblMetazoa" id="tetur13g03490.1"/>
    </source>
</evidence>
<feature type="compositionally biased region" description="Polar residues" evidence="1">
    <location>
        <begin position="548"/>
        <end position="566"/>
    </location>
</feature>
<feature type="compositionally biased region" description="Low complexity" evidence="1">
    <location>
        <begin position="888"/>
        <end position="902"/>
    </location>
</feature>
<keyword evidence="3" id="KW-1185">Reference proteome</keyword>
<feature type="compositionally biased region" description="Polar residues" evidence="1">
    <location>
        <begin position="336"/>
        <end position="364"/>
    </location>
</feature>
<name>T1KKE9_TETUR</name>
<feature type="region of interest" description="Disordered" evidence="1">
    <location>
        <begin position="189"/>
        <end position="211"/>
    </location>
</feature>